<evidence type="ECO:0000256" key="2">
    <source>
        <dbReference type="ARBA" id="ARBA00012528"/>
    </source>
</evidence>
<dbReference type="GO" id="GO:1902201">
    <property type="term" value="P:negative regulation of bacterial-type flagellum-dependent cell motility"/>
    <property type="evidence" value="ECO:0007669"/>
    <property type="project" value="TreeGrafter"/>
</dbReference>
<dbReference type="EC" id="2.7.7.65" evidence="2"/>
<sequence>MRIQTSIVNFQTSTFLLALALLLGVGISSLWGIARFSEDTAWVEHSYRVLAKNEEIEAHVLGAESAARAYRLTESPTQHAEYLTMAPRVATSTDELVRMVSDNVQRTALAAEMRRRSLERLAELQHLVDVQSTEGVARARELTLAGRGAELMRTVTAAHDALEKAEREVLAQRSAETAEQVPLLMGIVVIGTLLPVVLLGLLLAGLSRETRRARELEARARTAMEELEAAAVARDRLSEQRRRLGTYGSLLQSCHTPEEAMQLTATITHELLPEAGGRCYVMRASQNFAETGMRFGTPAAESSDLLQPDHCWALRRGQVHRTGPGHGTLRCAHMDPASGPDEWTLCVPMTAQGAALGLLHLCGHAGDKVELGDFEAATTVSEQLSQTVANLRLRESLRVQSLRDPLTGLYNRRYLEENLYRELQRCERRSLPLSVMMLDVDHFKRFNDEHGHAAGDALLTRVGEVLDNLTRGEDIACRYGGEEFTIVLPEAPLHIALRRAEEIRAAIACTSIIHLRQSLGPVTVSIGVATFPADGAAPDRLLQIADNALYRAKAEGRNRVVSPRQLPDLAVAETAEA</sequence>
<reference evidence="7" key="1">
    <citation type="submission" date="2020-02" db="EMBL/GenBank/DDBJ databases">
        <authorList>
            <person name="Meier V. D."/>
        </authorList>
    </citation>
    <scope>NUCLEOTIDE SEQUENCE</scope>
    <source>
        <strain evidence="7">AVDCRST_MAG71</strain>
    </source>
</reference>
<feature type="domain" description="GGDEF" evidence="6">
    <location>
        <begin position="431"/>
        <end position="565"/>
    </location>
</feature>
<keyword evidence="5" id="KW-1133">Transmembrane helix</keyword>
<comment type="cofactor">
    <cofactor evidence="1">
        <name>Mg(2+)</name>
        <dbReference type="ChEBI" id="CHEBI:18420"/>
    </cofactor>
</comment>
<organism evidence="7">
    <name type="scientific">uncultured Lysobacter sp</name>
    <dbReference type="NCBI Taxonomy" id="271060"/>
    <lineage>
        <taxon>Bacteria</taxon>
        <taxon>Pseudomonadati</taxon>
        <taxon>Pseudomonadota</taxon>
        <taxon>Gammaproteobacteria</taxon>
        <taxon>Lysobacterales</taxon>
        <taxon>Lysobacteraceae</taxon>
        <taxon>Lysobacter</taxon>
        <taxon>environmental samples</taxon>
    </lineage>
</organism>
<accession>A0A6J4L540</accession>
<keyword evidence="4" id="KW-0175">Coiled coil</keyword>
<dbReference type="InterPro" id="IPR029787">
    <property type="entry name" value="Nucleotide_cyclase"/>
</dbReference>
<dbReference type="CDD" id="cd19410">
    <property type="entry name" value="HK9-like_sensor"/>
    <property type="match status" value="1"/>
</dbReference>
<feature type="coiled-coil region" evidence="4">
    <location>
        <begin position="206"/>
        <end position="240"/>
    </location>
</feature>
<dbReference type="PROSITE" id="PS50887">
    <property type="entry name" value="GGDEF"/>
    <property type="match status" value="1"/>
</dbReference>
<dbReference type="CDD" id="cd01949">
    <property type="entry name" value="GGDEF"/>
    <property type="match status" value="1"/>
</dbReference>
<proteinExistence type="predicted"/>
<dbReference type="SUPFAM" id="SSF55073">
    <property type="entry name" value="Nucleotide cyclase"/>
    <property type="match status" value="1"/>
</dbReference>
<gene>
    <name evidence="7" type="ORF">AVDCRST_MAG71-1380</name>
</gene>
<dbReference type="GO" id="GO:0043709">
    <property type="term" value="P:cell adhesion involved in single-species biofilm formation"/>
    <property type="evidence" value="ECO:0007669"/>
    <property type="project" value="TreeGrafter"/>
</dbReference>
<dbReference type="AlphaFoldDB" id="A0A6J4L540"/>
<dbReference type="Pfam" id="PF05227">
    <property type="entry name" value="CHASE3"/>
    <property type="match status" value="1"/>
</dbReference>
<dbReference type="InterPro" id="IPR029016">
    <property type="entry name" value="GAF-like_dom_sf"/>
</dbReference>
<evidence type="ECO:0000256" key="5">
    <source>
        <dbReference type="SAM" id="Phobius"/>
    </source>
</evidence>
<dbReference type="Pfam" id="PF00990">
    <property type="entry name" value="GGDEF"/>
    <property type="match status" value="1"/>
</dbReference>
<keyword evidence="5" id="KW-0812">Transmembrane</keyword>
<name>A0A6J4L540_9GAMM</name>
<keyword evidence="5" id="KW-0472">Membrane</keyword>
<dbReference type="SUPFAM" id="SSF55781">
    <property type="entry name" value="GAF domain-like"/>
    <property type="match status" value="1"/>
</dbReference>
<comment type="catalytic activity">
    <reaction evidence="3">
        <text>2 GTP = 3',3'-c-di-GMP + 2 diphosphate</text>
        <dbReference type="Rhea" id="RHEA:24898"/>
        <dbReference type="ChEBI" id="CHEBI:33019"/>
        <dbReference type="ChEBI" id="CHEBI:37565"/>
        <dbReference type="ChEBI" id="CHEBI:58805"/>
        <dbReference type="EC" id="2.7.7.65"/>
    </reaction>
</comment>
<dbReference type="FunFam" id="3.30.70.270:FF:000001">
    <property type="entry name" value="Diguanylate cyclase domain protein"/>
    <property type="match status" value="1"/>
</dbReference>
<evidence type="ECO:0000259" key="6">
    <source>
        <dbReference type="PROSITE" id="PS50887"/>
    </source>
</evidence>
<dbReference type="InterPro" id="IPR007891">
    <property type="entry name" value="CHASE3"/>
</dbReference>
<feature type="transmembrane region" description="Helical" evidence="5">
    <location>
        <begin position="183"/>
        <end position="206"/>
    </location>
</feature>
<evidence type="ECO:0000256" key="1">
    <source>
        <dbReference type="ARBA" id="ARBA00001946"/>
    </source>
</evidence>
<evidence type="ECO:0000256" key="3">
    <source>
        <dbReference type="ARBA" id="ARBA00034247"/>
    </source>
</evidence>
<dbReference type="InterPro" id="IPR043128">
    <property type="entry name" value="Rev_trsase/Diguanyl_cyclase"/>
</dbReference>
<dbReference type="InterPro" id="IPR050469">
    <property type="entry name" value="Diguanylate_Cyclase"/>
</dbReference>
<dbReference type="GO" id="GO:0005886">
    <property type="term" value="C:plasma membrane"/>
    <property type="evidence" value="ECO:0007669"/>
    <property type="project" value="TreeGrafter"/>
</dbReference>
<dbReference type="InterPro" id="IPR000160">
    <property type="entry name" value="GGDEF_dom"/>
</dbReference>
<dbReference type="PANTHER" id="PTHR45138">
    <property type="entry name" value="REGULATORY COMPONENTS OF SENSORY TRANSDUCTION SYSTEM"/>
    <property type="match status" value="1"/>
</dbReference>
<evidence type="ECO:0000313" key="7">
    <source>
        <dbReference type="EMBL" id="CAA9323144.1"/>
    </source>
</evidence>
<dbReference type="Gene3D" id="3.30.70.270">
    <property type="match status" value="1"/>
</dbReference>
<dbReference type="GO" id="GO:0052621">
    <property type="term" value="F:diguanylate cyclase activity"/>
    <property type="evidence" value="ECO:0007669"/>
    <property type="project" value="UniProtKB-EC"/>
</dbReference>
<dbReference type="EMBL" id="CADCUA010000343">
    <property type="protein sequence ID" value="CAA9323144.1"/>
    <property type="molecule type" value="Genomic_DNA"/>
</dbReference>
<evidence type="ECO:0000256" key="4">
    <source>
        <dbReference type="SAM" id="Coils"/>
    </source>
</evidence>
<dbReference type="Gene3D" id="3.30.450.40">
    <property type="match status" value="1"/>
</dbReference>
<dbReference type="PANTHER" id="PTHR45138:SF9">
    <property type="entry name" value="DIGUANYLATE CYCLASE DGCM-RELATED"/>
    <property type="match status" value="1"/>
</dbReference>
<protein>
    <recommendedName>
        <fullName evidence="2">diguanylate cyclase</fullName>
        <ecNumber evidence="2">2.7.7.65</ecNumber>
    </recommendedName>
</protein>
<dbReference type="SMART" id="SM00267">
    <property type="entry name" value="GGDEF"/>
    <property type="match status" value="1"/>
</dbReference>
<dbReference type="NCBIfam" id="TIGR00254">
    <property type="entry name" value="GGDEF"/>
    <property type="match status" value="1"/>
</dbReference>